<dbReference type="Gene3D" id="1.10.10.60">
    <property type="entry name" value="Homeodomain-like"/>
    <property type="match status" value="1"/>
</dbReference>
<dbReference type="RefSeq" id="WP_377152286.1">
    <property type="nucleotide sequence ID" value="NZ_JBHSAF010000014.1"/>
</dbReference>
<gene>
    <name evidence="8" type="ORF">ACFOSS_10380</name>
</gene>
<dbReference type="InterPro" id="IPR025944">
    <property type="entry name" value="Sigma_54_int_dom_CS"/>
</dbReference>
<dbReference type="PROSITE" id="PS50045">
    <property type="entry name" value="SIGMA54_INTERACT_4"/>
    <property type="match status" value="1"/>
</dbReference>
<dbReference type="PROSITE" id="PS00676">
    <property type="entry name" value="SIGMA54_INTERACT_2"/>
    <property type="match status" value="1"/>
</dbReference>
<accession>A0ABV8CP47</accession>
<dbReference type="SMART" id="SM00382">
    <property type="entry name" value="AAA"/>
    <property type="match status" value="1"/>
</dbReference>
<dbReference type="SMART" id="SM00065">
    <property type="entry name" value="GAF"/>
    <property type="match status" value="1"/>
</dbReference>
<dbReference type="Pfam" id="PF25601">
    <property type="entry name" value="AAA_lid_14"/>
    <property type="match status" value="1"/>
</dbReference>
<dbReference type="SUPFAM" id="SSF52540">
    <property type="entry name" value="P-loop containing nucleoside triphosphate hydrolases"/>
    <property type="match status" value="1"/>
</dbReference>
<feature type="compositionally biased region" description="Polar residues" evidence="6">
    <location>
        <begin position="1"/>
        <end position="15"/>
    </location>
</feature>
<organism evidence="8 9">
    <name type="scientific">Pseudaeromonas sharmana</name>
    <dbReference type="NCBI Taxonomy" id="328412"/>
    <lineage>
        <taxon>Bacteria</taxon>
        <taxon>Pseudomonadati</taxon>
        <taxon>Pseudomonadota</taxon>
        <taxon>Gammaproteobacteria</taxon>
        <taxon>Aeromonadales</taxon>
        <taxon>Aeromonadaceae</taxon>
        <taxon>Pseudaeromonas</taxon>
    </lineage>
</organism>
<protein>
    <submittedName>
        <fullName evidence="8">Sigma 54-interacting transcriptional regulator</fullName>
    </submittedName>
</protein>
<dbReference type="InterPro" id="IPR029016">
    <property type="entry name" value="GAF-like_dom_sf"/>
</dbReference>
<dbReference type="PANTHER" id="PTHR32071:SF57">
    <property type="entry name" value="C4-DICARBOXYLATE TRANSPORT TRANSCRIPTIONAL REGULATORY PROTEIN DCTD"/>
    <property type="match status" value="1"/>
</dbReference>
<dbReference type="InterPro" id="IPR027417">
    <property type="entry name" value="P-loop_NTPase"/>
</dbReference>
<evidence type="ECO:0000256" key="2">
    <source>
        <dbReference type="ARBA" id="ARBA00022840"/>
    </source>
</evidence>
<dbReference type="InterPro" id="IPR025943">
    <property type="entry name" value="Sigma_54_int_dom_ATP-bd_2"/>
</dbReference>
<dbReference type="Pfam" id="PF01590">
    <property type="entry name" value="GAF"/>
    <property type="match status" value="1"/>
</dbReference>
<reference evidence="9" key="1">
    <citation type="journal article" date="2019" name="Int. J. Syst. Evol. Microbiol.">
        <title>The Global Catalogue of Microorganisms (GCM) 10K type strain sequencing project: providing services to taxonomists for standard genome sequencing and annotation.</title>
        <authorList>
            <consortium name="The Broad Institute Genomics Platform"/>
            <consortium name="The Broad Institute Genome Sequencing Center for Infectious Disease"/>
            <person name="Wu L."/>
            <person name="Ma J."/>
        </authorList>
    </citation>
    <scope>NUCLEOTIDE SEQUENCE [LARGE SCALE GENOMIC DNA]</scope>
    <source>
        <strain evidence="9">CCUG 54939</strain>
    </source>
</reference>
<dbReference type="Pfam" id="PF00158">
    <property type="entry name" value="Sigma54_activat"/>
    <property type="match status" value="1"/>
</dbReference>
<dbReference type="InterPro" id="IPR003018">
    <property type="entry name" value="GAF"/>
</dbReference>
<keyword evidence="2" id="KW-0067">ATP-binding</keyword>
<comment type="caution">
    <text evidence="8">The sequence shown here is derived from an EMBL/GenBank/DDBJ whole genome shotgun (WGS) entry which is preliminary data.</text>
</comment>
<sequence length="562" mass="62112">MMQTSQPVRQPTNDEACSKTDKPELPCLFGECRSALLPLLSDLCRAMGQGNPLQGLLREALQLLALHMQIRRGMVTLLDPQTGRIFIYEGIGLSREQIARGIYRLGEGITGRVVASGQPLVVPSIANEPGFLNRTGSQSGADTRQNAFLCVPIARGSKVMGSLSIERHYANAELLELDVELLSILASLLAQSVELHLLESIHKSALIDENRRLRDALKQTFKPANIIGHSPAMDEVYRLIDKVSRTRTTVLILGESGVGKERVASAIHQHSPQHGGPFVKFNCASLPESVIESELFGHEKGAFTGATARRAGRFEEADGGTIFLDEVGELSLPMQAKLLRVLQERSFERLGSNQTRHIDVRILAATNRPLAQMVAQGQFREDLFYRLNVFPITIPPLRERRGDILLLAEHFISRFAHEQGIATPRLSTRALNRLQQYGWPGNVRELENMMERAVLLADDGQIHLAQLPAALQTANGVAPTDNEPGSIDATIAQIEYQLIIEALIQHHGNVSAAASHLGMTRRLLGLRMAKYQLSYKMFRAKEGNTLEQLLSQEITAQPVQDR</sequence>
<dbReference type="Proteomes" id="UP001595692">
    <property type="component" value="Unassembled WGS sequence"/>
</dbReference>
<keyword evidence="3" id="KW-0805">Transcription regulation</keyword>
<feature type="region of interest" description="Disordered" evidence="6">
    <location>
        <begin position="1"/>
        <end position="20"/>
    </location>
</feature>
<evidence type="ECO:0000256" key="1">
    <source>
        <dbReference type="ARBA" id="ARBA00022741"/>
    </source>
</evidence>
<dbReference type="InterPro" id="IPR002197">
    <property type="entry name" value="HTH_Fis"/>
</dbReference>
<dbReference type="InterPro" id="IPR025662">
    <property type="entry name" value="Sigma_54_int_dom_ATP-bd_1"/>
</dbReference>
<evidence type="ECO:0000313" key="9">
    <source>
        <dbReference type="Proteomes" id="UP001595692"/>
    </source>
</evidence>
<dbReference type="SUPFAM" id="SSF46689">
    <property type="entry name" value="Homeodomain-like"/>
    <property type="match status" value="1"/>
</dbReference>
<dbReference type="InterPro" id="IPR003593">
    <property type="entry name" value="AAA+_ATPase"/>
</dbReference>
<dbReference type="PRINTS" id="PR01590">
    <property type="entry name" value="HTHFIS"/>
</dbReference>
<dbReference type="EMBL" id="JBHSAF010000014">
    <property type="protein sequence ID" value="MFC3913871.1"/>
    <property type="molecule type" value="Genomic_DNA"/>
</dbReference>
<dbReference type="InterPro" id="IPR009057">
    <property type="entry name" value="Homeodomain-like_sf"/>
</dbReference>
<keyword evidence="5" id="KW-0804">Transcription</keyword>
<keyword evidence="1" id="KW-0547">Nucleotide-binding</keyword>
<dbReference type="InterPro" id="IPR002078">
    <property type="entry name" value="Sigma_54_int"/>
</dbReference>
<feature type="domain" description="Sigma-54 factor interaction" evidence="7">
    <location>
        <begin position="226"/>
        <end position="455"/>
    </location>
</feature>
<dbReference type="PROSITE" id="PS00675">
    <property type="entry name" value="SIGMA54_INTERACT_1"/>
    <property type="match status" value="1"/>
</dbReference>
<dbReference type="Gene3D" id="3.40.50.300">
    <property type="entry name" value="P-loop containing nucleotide triphosphate hydrolases"/>
    <property type="match status" value="1"/>
</dbReference>
<evidence type="ECO:0000259" key="7">
    <source>
        <dbReference type="PROSITE" id="PS50045"/>
    </source>
</evidence>
<dbReference type="Gene3D" id="1.10.8.60">
    <property type="match status" value="1"/>
</dbReference>
<keyword evidence="4" id="KW-0238">DNA-binding</keyword>
<evidence type="ECO:0000313" key="8">
    <source>
        <dbReference type="EMBL" id="MFC3913871.1"/>
    </source>
</evidence>
<proteinExistence type="predicted"/>
<evidence type="ECO:0000256" key="4">
    <source>
        <dbReference type="ARBA" id="ARBA00023125"/>
    </source>
</evidence>
<name>A0ABV8CP47_9GAMM</name>
<dbReference type="Gene3D" id="3.30.450.40">
    <property type="match status" value="1"/>
</dbReference>
<dbReference type="Pfam" id="PF02954">
    <property type="entry name" value="HTH_8"/>
    <property type="match status" value="1"/>
</dbReference>
<dbReference type="SUPFAM" id="SSF55781">
    <property type="entry name" value="GAF domain-like"/>
    <property type="match status" value="1"/>
</dbReference>
<evidence type="ECO:0000256" key="3">
    <source>
        <dbReference type="ARBA" id="ARBA00023015"/>
    </source>
</evidence>
<keyword evidence="9" id="KW-1185">Reference proteome</keyword>
<evidence type="ECO:0000256" key="5">
    <source>
        <dbReference type="ARBA" id="ARBA00023163"/>
    </source>
</evidence>
<dbReference type="PANTHER" id="PTHR32071">
    <property type="entry name" value="TRANSCRIPTIONAL REGULATORY PROTEIN"/>
    <property type="match status" value="1"/>
</dbReference>
<dbReference type="InterPro" id="IPR058031">
    <property type="entry name" value="AAA_lid_NorR"/>
</dbReference>
<dbReference type="PROSITE" id="PS00688">
    <property type="entry name" value="SIGMA54_INTERACT_3"/>
    <property type="match status" value="1"/>
</dbReference>
<dbReference type="CDD" id="cd00009">
    <property type="entry name" value="AAA"/>
    <property type="match status" value="1"/>
</dbReference>
<evidence type="ECO:0000256" key="6">
    <source>
        <dbReference type="SAM" id="MobiDB-lite"/>
    </source>
</evidence>